<dbReference type="EMBL" id="FRCR01000009">
    <property type="protein sequence ID" value="SHM67706.1"/>
    <property type="molecule type" value="Genomic_DNA"/>
</dbReference>
<comment type="subcellular location">
    <subcellularLocation>
        <location evidence="1">Cell membrane</location>
        <topology evidence="1">Single-pass membrane protein</topology>
    </subcellularLocation>
</comment>
<sequence length="345" mass="39539">MKAVIVDIQRDYIIVVNKKGEFIKVQNKYKDRQIGDEIEIREIDTRKLFKKIASIAAALVIVSVLAGYAMAFYRPVTYVTMDVNPSIEISLNRFDRTVDVIGLNEDGKRLVGNVKSYRALPAEKVMETLLERAREQKFLNPESVVMITISNLKDEKKLALGKKLEQTAMKELEKIKGEVGISVQQEDKNKVELYVQHSSIKLHNEAKKLGISEGKLLLYEKLKEKGVNLELENIKKMQVKDLIKELKFTSVNDEKEEDKDKIRKTPQKQTLPDEVKKKKEYPAIGNYNDEVVKAKDEEISDGQEARVDKKVNDAEQSKQREKPEKKRALQIKGKSNNNPGNQKKN</sequence>
<evidence type="ECO:0000256" key="7">
    <source>
        <dbReference type="SAM" id="Phobius"/>
    </source>
</evidence>
<dbReference type="PROSITE" id="PS51849">
    <property type="entry name" value="RSGI_N"/>
    <property type="match status" value="1"/>
</dbReference>
<evidence type="ECO:0000256" key="3">
    <source>
        <dbReference type="ARBA" id="ARBA00022692"/>
    </source>
</evidence>
<feature type="compositionally biased region" description="Polar residues" evidence="6">
    <location>
        <begin position="333"/>
        <end position="345"/>
    </location>
</feature>
<proteinExistence type="predicted"/>
<dbReference type="InterPro" id="IPR024449">
    <property type="entry name" value="Anti-sigma_RsgI_N"/>
</dbReference>
<evidence type="ECO:0000256" key="1">
    <source>
        <dbReference type="ARBA" id="ARBA00004162"/>
    </source>
</evidence>
<organism evidence="9 10">
    <name type="scientific">Caldanaerovirga acetigignens</name>
    <dbReference type="NCBI Taxonomy" id="447595"/>
    <lineage>
        <taxon>Bacteria</taxon>
        <taxon>Bacillati</taxon>
        <taxon>Bacillota</taxon>
        <taxon>Clostridia</taxon>
        <taxon>Thermosediminibacterales</taxon>
        <taxon>Thermosediminibacteraceae</taxon>
        <taxon>Caldanaerovirga</taxon>
    </lineage>
</organism>
<feature type="transmembrane region" description="Helical" evidence="7">
    <location>
        <begin position="52"/>
        <end position="73"/>
    </location>
</feature>
<gene>
    <name evidence="9" type="ORF">SAMN05660826_01660</name>
</gene>
<evidence type="ECO:0000313" key="9">
    <source>
        <dbReference type="EMBL" id="SHM67706.1"/>
    </source>
</evidence>
<accession>A0A1M7KQH0</accession>
<evidence type="ECO:0000259" key="8">
    <source>
        <dbReference type="PROSITE" id="PS51849"/>
    </source>
</evidence>
<evidence type="ECO:0000256" key="5">
    <source>
        <dbReference type="ARBA" id="ARBA00023136"/>
    </source>
</evidence>
<evidence type="ECO:0000256" key="4">
    <source>
        <dbReference type="ARBA" id="ARBA00022989"/>
    </source>
</evidence>
<feature type="region of interest" description="Disordered" evidence="6">
    <location>
        <begin position="253"/>
        <end position="345"/>
    </location>
</feature>
<evidence type="ECO:0000256" key="2">
    <source>
        <dbReference type="ARBA" id="ARBA00022475"/>
    </source>
</evidence>
<feature type="domain" description="RsgI N-terminal anti-sigma" evidence="8">
    <location>
        <begin position="1"/>
        <end position="49"/>
    </location>
</feature>
<feature type="compositionally biased region" description="Basic and acidic residues" evidence="6">
    <location>
        <begin position="271"/>
        <end position="281"/>
    </location>
</feature>
<dbReference type="OrthoDB" id="9800626at2"/>
<keyword evidence="2" id="KW-1003">Cell membrane</keyword>
<dbReference type="STRING" id="447595.SAMN05660826_01660"/>
<name>A0A1M7KQH0_9FIRM</name>
<keyword evidence="5 7" id="KW-0472">Membrane</keyword>
<protein>
    <submittedName>
        <fullName evidence="9">Anti-sigma factor N-terminus</fullName>
    </submittedName>
</protein>
<evidence type="ECO:0000313" key="10">
    <source>
        <dbReference type="Proteomes" id="UP000184375"/>
    </source>
</evidence>
<dbReference type="Pfam" id="PF23750">
    <property type="entry name" value="RsgI_M"/>
    <property type="match status" value="1"/>
</dbReference>
<evidence type="ECO:0000256" key="6">
    <source>
        <dbReference type="SAM" id="MobiDB-lite"/>
    </source>
</evidence>
<dbReference type="AlphaFoldDB" id="A0A1M7KQH0"/>
<reference evidence="10" key="1">
    <citation type="submission" date="2016-11" db="EMBL/GenBank/DDBJ databases">
        <authorList>
            <person name="Varghese N."/>
            <person name="Submissions S."/>
        </authorList>
    </citation>
    <scope>NUCLEOTIDE SEQUENCE [LARGE SCALE GENOMIC DNA]</scope>
    <source>
        <strain evidence="10">DSM 18802</strain>
    </source>
</reference>
<keyword evidence="10" id="KW-1185">Reference proteome</keyword>
<dbReference type="RefSeq" id="WP_073257411.1">
    <property type="nucleotide sequence ID" value="NZ_FRCR01000009.1"/>
</dbReference>
<dbReference type="GO" id="GO:0005886">
    <property type="term" value="C:plasma membrane"/>
    <property type="evidence" value="ECO:0007669"/>
    <property type="project" value="UniProtKB-SubCell"/>
</dbReference>
<keyword evidence="4 7" id="KW-1133">Transmembrane helix</keyword>
<dbReference type="InterPro" id="IPR055431">
    <property type="entry name" value="RsgI_M"/>
</dbReference>
<dbReference type="Proteomes" id="UP000184375">
    <property type="component" value="Unassembled WGS sequence"/>
</dbReference>
<keyword evidence="3 7" id="KW-0812">Transmembrane</keyword>
<feature type="compositionally biased region" description="Basic and acidic residues" evidence="6">
    <location>
        <begin position="290"/>
        <end position="327"/>
    </location>
</feature>
<dbReference type="Pfam" id="PF12791">
    <property type="entry name" value="RsgI_N"/>
    <property type="match status" value="1"/>
</dbReference>